<dbReference type="CDD" id="cd16936">
    <property type="entry name" value="HATPase_RsbW-like"/>
    <property type="match status" value="1"/>
</dbReference>
<gene>
    <name evidence="4" type="ORF">GCM10010406_03160</name>
</gene>
<dbReference type="Proteomes" id="UP001501358">
    <property type="component" value="Unassembled WGS sequence"/>
</dbReference>
<dbReference type="PANTHER" id="PTHR35526:SF3">
    <property type="entry name" value="ANTI-SIGMA-F FACTOR RSBW"/>
    <property type="match status" value="1"/>
</dbReference>
<dbReference type="InterPro" id="IPR050267">
    <property type="entry name" value="Anti-sigma-factor_SerPK"/>
</dbReference>
<dbReference type="Pfam" id="PF13581">
    <property type="entry name" value="HATPase_c_2"/>
    <property type="match status" value="1"/>
</dbReference>
<proteinExistence type="predicted"/>
<feature type="region of interest" description="Disordered" evidence="2">
    <location>
        <begin position="91"/>
        <end position="117"/>
    </location>
</feature>
<keyword evidence="1" id="KW-0418">Kinase</keyword>
<accession>A0ABP5XXK3</accession>
<evidence type="ECO:0000313" key="5">
    <source>
        <dbReference type="Proteomes" id="UP001501358"/>
    </source>
</evidence>
<keyword evidence="4" id="KW-0547">Nucleotide-binding</keyword>
<dbReference type="GO" id="GO:0005524">
    <property type="term" value="F:ATP binding"/>
    <property type="evidence" value="ECO:0007669"/>
    <property type="project" value="UniProtKB-KW"/>
</dbReference>
<dbReference type="EMBL" id="BAAATA010000001">
    <property type="protein sequence ID" value="GAA2470943.1"/>
    <property type="molecule type" value="Genomic_DNA"/>
</dbReference>
<feature type="domain" description="Histidine kinase/HSP90-like ATPase" evidence="3">
    <location>
        <begin position="35"/>
        <end position="146"/>
    </location>
</feature>
<name>A0ABP5XXK3_9ACTN</name>
<evidence type="ECO:0000259" key="3">
    <source>
        <dbReference type="Pfam" id="PF13581"/>
    </source>
</evidence>
<dbReference type="PANTHER" id="PTHR35526">
    <property type="entry name" value="ANTI-SIGMA-F FACTOR RSBW-RELATED"/>
    <property type="match status" value="1"/>
</dbReference>
<protein>
    <submittedName>
        <fullName evidence="4">ATP-binding protein</fullName>
    </submittedName>
</protein>
<organism evidence="4 5">
    <name type="scientific">Streptomyces thermolineatus</name>
    <dbReference type="NCBI Taxonomy" id="44033"/>
    <lineage>
        <taxon>Bacteria</taxon>
        <taxon>Bacillati</taxon>
        <taxon>Actinomycetota</taxon>
        <taxon>Actinomycetes</taxon>
        <taxon>Kitasatosporales</taxon>
        <taxon>Streptomycetaceae</taxon>
        <taxon>Streptomyces</taxon>
    </lineage>
</organism>
<keyword evidence="1" id="KW-0723">Serine/threonine-protein kinase</keyword>
<reference evidence="5" key="1">
    <citation type="journal article" date="2019" name="Int. J. Syst. Evol. Microbiol.">
        <title>The Global Catalogue of Microorganisms (GCM) 10K type strain sequencing project: providing services to taxonomists for standard genome sequencing and annotation.</title>
        <authorList>
            <consortium name="The Broad Institute Genomics Platform"/>
            <consortium name="The Broad Institute Genome Sequencing Center for Infectious Disease"/>
            <person name="Wu L."/>
            <person name="Ma J."/>
        </authorList>
    </citation>
    <scope>NUCLEOTIDE SEQUENCE [LARGE SCALE GENOMIC DNA]</scope>
    <source>
        <strain evidence="5">JCM 6307</strain>
    </source>
</reference>
<keyword evidence="4" id="KW-0067">ATP-binding</keyword>
<keyword evidence="1" id="KW-0808">Transferase</keyword>
<dbReference type="SUPFAM" id="SSF55874">
    <property type="entry name" value="ATPase domain of HSP90 chaperone/DNA topoisomerase II/histidine kinase"/>
    <property type="match status" value="1"/>
</dbReference>
<evidence type="ECO:0000313" key="4">
    <source>
        <dbReference type="EMBL" id="GAA2470943.1"/>
    </source>
</evidence>
<keyword evidence="5" id="KW-1185">Reference proteome</keyword>
<evidence type="ECO:0000256" key="1">
    <source>
        <dbReference type="ARBA" id="ARBA00022527"/>
    </source>
</evidence>
<dbReference type="InterPro" id="IPR036890">
    <property type="entry name" value="HATPase_C_sf"/>
</dbReference>
<dbReference type="RefSeq" id="WP_344381260.1">
    <property type="nucleotide sequence ID" value="NZ_BAAATA010000001.1"/>
</dbReference>
<evidence type="ECO:0000256" key="2">
    <source>
        <dbReference type="SAM" id="MobiDB-lite"/>
    </source>
</evidence>
<comment type="caution">
    <text evidence="4">The sequence shown here is derived from an EMBL/GenBank/DDBJ whole genome shotgun (WGS) entry which is preliminary data.</text>
</comment>
<dbReference type="InterPro" id="IPR003594">
    <property type="entry name" value="HATPase_dom"/>
</dbReference>
<dbReference type="Gene3D" id="3.30.565.10">
    <property type="entry name" value="Histidine kinase-like ATPase, C-terminal domain"/>
    <property type="match status" value="1"/>
</dbReference>
<sequence>MTYETTLPASVLFCLPFAPTPHGARLARVAVGGQLTVWGLPPGHEAHDAAVLVVSELATNAVRHGSRDGQPLELRLLLLPDPAVLRVEVSDTRGGTAPAPVPPRPVPVHAADSADDGAESGRGLLLVDALATRWGWVPGPGTGKTVWAELDLPAST</sequence>